<dbReference type="CDD" id="cd12024">
    <property type="entry name" value="SH3_NoxO1_2"/>
    <property type="match status" value="1"/>
</dbReference>
<dbReference type="InterPro" id="IPR001452">
    <property type="entry name" value="SH3_domain"/>
</dbReference>
<dbReference type="InterPro" id="IPR035758">
    <property type="entry name" value="NoxO1_SH3_2"/>
</dbReference>
<keyword evidence="7" id="KW-1185">Reference proteome</keyword>
<dbReference type="SUPFAM" id="SSF64268">
    <property type="entry name" value="PX domain"/>
    <property type="match status" value="1"/>
</dbReference>
<dbReference type="InterPro" id="IPR001683">
    <property type="entry name" value="PX_dom"/>
</dbReference>
<feature type="compositionally biased region" description="Low complexity" evidence="3">
    <location>
        <begin position="390"/>
        <end position="408"/>
    </location>
</feature>
<dbReference type="GO" id="GO:0005737">
    <property type="term" value="C:cytoplasm"/>
    <property type="evidence" value="ECO:0007669"/>
    <property type="project" value="TreeGrafter"/>
</dbReference>
<dbReference type="InterPro" id="IPR051228">
    <property type="entry name" value="NADPH_Oxidase/PX-Domain"/>
</dbReference>
<feature type="domain" description="PX" evidence="5">
    <location>
        <begin position="1"/>
        <end position="127"/>
    </location>
</feature>
<dbReference type="Pfam" id="PF00018">
    <property type="entry name" value="SH3_1"/>
    <property type="match status" value="1"/>
</dbReference>
<dbReference type="Ensembl" id="ENSPMGT00000011240.1">
    <property type="protein sequence ID" value="ENSPMGP00000010542.1"/>
    <property type="gene ID" value="ENSPMGG00000008729.1"/>
</dbReference>
<dbReference type="GO" id="GO:0042554">
    <property type="term" value="P:superoxide anion generation"/>
    <property type="evidence" value="ECO:0007669"/>
    <property type="project" value="TreeGrafter"/>
</dbReference>
<keyword evidence="1 2" id="KW-0728">SH3 domain</keyword>
<evidence type="ECO:0000313" key="7">
    <source>
        <dbReference type="Proteomes" id="UP000261520"/>
    </source>
</evidence>
<feature type="region of interest" description="Disordered" evidence="3">
    <location>
        <begin position="331"/>
        <end position="422"/>
    </location>
</feature>
<dbReference type="GO" id="GO:0035091">
    <property type="term" value="F:phosphatidylinositol binding"/>
    <property type="evidence" value="ECO:0007669"/>
    <property type="project" value="InterPro"/>
</dbReference>
<dbReference type="GO" id="GO:0016176">
    <property type="term" value="F:superoxide-generating NADPH oxidase activator activity"/>
    <property type="evidence" value="ECO:0007669"/>
    <property type="project" value="TreeGrafter"/>
</dbReference>
<sequence>TMAQRTVFNARVIGAVQRDSPKLKMFMLSVMWSDKSEVIVYRSFQDFRAFHRQLKNRFPHFNPLRRKDRLIPKFSGKNLIFLSNGSKRSIKRMRFLENYCTQLLKCDESVTQSSEVSQFFTPKDHDLQPDFTKNSIQKAGSYRQLLRCFKSIANVSHPFVTQTYCCVAPYETKDTKNRPFKTAVNEKLDVLIKDPAGWWLVENEEKRVAWFPAPYLELLDEEEGEDAMSYSSQKPDEVSVNIGTVVEAIRKSDDGWWLIRSNGKAGYIPSMYLQPYNNPHAGLFSLQTKLHNSTLNLASMGPQTPLFSSISEEDEDYEVRGRLQKARSLDMLSESWTQRPQEPSDLRTRSSSDTSQELSLSSFSGSESSSSEEGLNRELAPKPGSRRESNFSNFSSLCSTTSSDSSLSQPPPVPMRPKTEGCPGLPGPTAGAALCSARPIKHVCPCVYLSLFLANRYHCRFLHKKEFKTLMLFSYVKPFEECSFSEAE</sequence>
<reference evidence="6" key="1">
    <citation type="submission" date="2025-08" db="UniProtKB">
        <authorList>
            <consortium name="Ensembl"/>
        </authorList>
    </citation>
    <scope>IDENTIFICATION</scope>
</reference>
<dbReference type="AlphaFoldDB" id="A0A3B4A0J4"/>
<dbReference type="PANTHER" id="PTHR15706:SF10">
    <property type="entry name" value="NADPH OXIDASE ORGANIZER 1"/>
    <property type="match status" value="1"/>
</dbReference>
<dbReference type="PANTHER" id="PTHR15706">
    <property type="entry name" value="SH3 MULTIPLE DOMAIN"/>
    <property type="match status" value="1"/>
</dbReference>
<dbReference type="SMART" id="SM00312">
    <property type="entry name" value="PX"/>
    <property type="match status" value="1"/>
</dbReference>
<evidence type="ECO:0000256" key="3">
    <source>
        <dbReference type="SAM" id="MobiDB-lite"/>
    </source>
</evidence>
<proteinExistence type="predicted"/>
<feature type="domain" description="SH3" evidence="4">
    <location>
        <begin position="219"/>
        <end position="278"/>
    </location>
</feature>
<dbReference type="InterPro" id="IPR036028">
    <property type="entry name" value="SH3-like_dom_sf"/>
</dbReference>
<feature type="compositionally biased region" description="Low complexity" evidence="3">
    <location>
        <begin position="351"/>
        <end position="373"/>
    </location>
</feature>
<evidence type="ECO:0000259" key="5">
    <source>
        <dbReference type="PROSITE" id="PS50195"/>
    </source>
</evidence>
<reference evidence="6" key="2">
    <citation type="submission" date="2025-09" db="UniProtKB">
        <authorList>
            <consortium name="Ensembl"/>
        </authorList>
    </citation>
    <scope>IDENTIFICATION</scope>
</reference>
<dbReference type="PROSITE" id="PS50002">
    <property type="entry name" value="SH3"/>
    <property type="match status" value="1"/>
</dbReference>
<dbReference type="STRING" id="409849.ENSPMGP00000010542"/>
<accession>A0A3B4A0J4</accession>
<evidence type="ECO:0000256" key="1">
    <source>
        <dbReference type="ARBA" id="ARBA00022443"/>
    </source>
</evidence>
<dbReference type="PROSITE" id="PS50195">
    <property type="entry name" value="PX"/>
    <property type="match status" value="1"/>
</dbReference>
<organism evidence="6 7">
    <name type="scientific">Periophthalmus magnuspinnatus</name>
    <dbReference type="NCBI Taxonomy" id="409849"/>
    <lineage>
        <taxon>Eukaryota</taxon>
        <taxon>Metazoa</taxon>
        <taxon>Chordata</taxon>
        <taxon>Craniata</taxon>
        <taxon>Vertebrata</taxon>
        <taxon>Euteleostomi</taxon>
        <taxon>Actinopterygii</taxon>
        <taxon>Neopterygii</taxon>
        <taxon>Teleostei</taxon>
        <taxon>Neoteleostei</taxon>
        <taxon>Acanthomorphata</taxon>
        <taxon>Gobiaria</taxon>
        <taxon>Gobiiformes</taxon>
        <taxon>Gobioidei</taxon>
        <taxon>Gobiidae</taxon>
        <taxon>Oxudercinae</taxon>
        <taxon>Periophthalmus</taxon>
    </lineage>
</organism>
<name>A0A3B4A0J4_9GOBI</name>
<evidence type="ECO:0000256" key="2">
    <source>
        <dbReference type="PROSITE-ProRule" id="PRU00192"/>
    </source>
</evidence>
<feature type="compositionally biased region" description="Basic and acidic residues" evidence="3">
    <location>
        <begin position="374"/>
        <end position="389"/>
    </location>
</feature>
<dbReference type="Gene3D" id="3.30.1520.10">
    <property type="entry name" value="Phox-like domain"/>
    <property type="match status" value="1"/>
</dbReference>
<protein>
    <submittedName>
        <fullName evidence="6">Uncharacterized protein</fullName>
    </submittedName>
</protein>
<dbReference type="FunFam" id="2.30.30.40:FF:000233">
    <property type="entry name" value="NADPH oxidase organizer 1"/>
    <property type="match status" value="1"/>
</dbReference>
<dbReference type="Gene3D" id="2.30.30.40">
    <property type="entry name" value="SH3 Domains"/>
    <property type="match status" value="2"/>
</dbReference>
<dbReference type="SMART" id="SM00326">
    <property type="entry name" value="SH3"/>
    <property type="match status" value="2"/>
</dbReference>
<dbReference type="SUPFAM" id="SSF50044">
    <property type="entry name" value="SH3-domain"/>
    <property type="match status" value="2"/>
</dbReference>
<dbReference type="InterPro" id="IPR036871">
    <property type="entry name" value="PX_dom_sf"/>
</dbReference>
<dbReference type="Proteomes" id="UP000261520">
    <property type="component" value="Unplaced"/>
</dbReference>
<evidence type="ECO:0000313" key="6">
    <source>
        <dbReference type="Ensembl" id="ENSPMGP00000010542.1"/>
    </source>
</evidence>
<evidence type="ECO:0000259" key="4">
    <source>
        <dbReference type="PROSITE" id="PS50002"/>
    </source>
</evidence>
<dbReference type="Pfam" id="PF00787">
    <property type="entry name" value="PX"/>
    <property type="match status" value="1"/>
</dbReference>